<dbReference type="InterPro" id="IPR029044">
    <property type="entry name" value="Nucleotide-diphossugar_trans"/>
</dbReference>
<evidence type="ECO:0000256" key="6">
    <source>
        <dbReference type="ARBA" id="ARBA00022989"/>
    </source>
</evidence>
<dbReference type="AlphaFoldDB" id="D5HBZ3"/>
<keyword evidence="3 10" id="KW-0808">Transferase</keyword>
<evidence type="ECO:0000313" key="10">
    <source>
        <dbReference type="EMBL" id="CBH25548.1"/>
    </source>
</evidence>
<keyword evidence="2" id="KW-0328">Glycosyltransferase</keyword>
<evidence type="ECO:0000256" key="3">
    <source>
        <dbReference type="ARBA" id="ARBA00022679"/>
    </source>
</evidence>
<evidence type="ECO:0000256" key="7">
    <source>
        <dbReference type="ARBA" id="ARBA00023136"/>
    </source>
</evidence>
<dbReference type="Pfam" id="PF00535">
    <property type="entry name" value="Glycos_transf_2"/>
    <property type="match status" value="1"/>
</dbReference>
<evidence type="ECO:0000256" key="5">
    <source>
        <dbReference type="ARBA" id="ARBA00022985"/>
    </source>
</evidence>
<feature type="transmembrane region" description="Helical" evidence="8">
    <location>
        <begin position="249"/>
        <end position="270"/>
    </location>
</feature>
<evidence type="ECO:0000256" key="8">
    <source>
        <dbReference type="SAM" id="Phobius"/>
    </source>
</evidence>
<dbReference type="PANTHER" id="PTHR48090:SF3">
    <property type="entry name" value="UNDECAPRENYL-PHOSPHATE 4-DEOXY-4-FORMAMIDO-L-ARABINOSE TRANSFERASE"/>
    <property type="match status" value="1"/>
</dbReference>
<dbReference type="GO" id="GO:0009103">
    <property type="term" value="P:lipopolysaccharide biosynthetic process"/>
    <property type="evidence" value="ECO:0007669"/>
    <property type="project" value="UniProtKB-KW"/>
</dbReference>
<proteinExistence type="predicted"/>
<dbReference type="CDD" id="cd04187">
    <property type="entry name" value="DPM1_like_bac"/>
    <property type="match status" value="1"/>
</dbReference>
<dbReference type="KEGG" id="srm:SRM_02627"/>
<evidence type="ECO:0000259" key="9">
    <source>
        <dbReference type="Pfam" id="PF00535"/>
    </source>
</evidence>
<dbReference type="SUPFAM" id="SSF53448">
    <property type="entry name" value="Nucleotide-diphospho-sugar transferases"/>
    <property type="match status" value="1"/>
</dbReference>
<dbReference type="EMBL" id="FP565814">
    <property type="protein sequence ID" value="CBH25548.1"/>
    <property type="molecule type" value="Genomic_DNA"/>
</dbReference>
<dbReference type="InterPro" id="IPR001173">
    <property type="entry name" value="Glyco_trans_2-like"/>
</dbReference>
<sequence length="337" mass="37899">MEAPAPQHSPPDSRTPDLSIVVPAYEEAQSLPELADGVRAVCEEAGLSFRLWIIDDGSRDETWEVVRGLCEDDPRVAGVRFRRNYGKSAALAVGFDRVQGRYVATMDADLQDDPDEIPALIDKLEEGGHDLVSGWKKDRKDPLRKTLPSRFFNWVTRLFSGLPLHDFNCGLKVYRRPVVKSIDVYGELHRYIPLLAKWEGYDRVAEKEVQHHPRKYGTTKFGVERFIQGFLDLITVVFLTRYAVRPMHFFGSMGTVAFALGFLVSLWLSFDKLVLGHPIGDRPLLLFGVLLILFGSQMFTTGLLGEMIIRPRMEDPSTYEVAEATGLADEAADVLEG</sequence>
<keyword evidence="6 8" id="KW-1133">Transmembrane helix</keyword>
<keyword evidence="4 8" id="KW-0812">Transmembrane</keyword>
<organism evidence="10 11">
    <name type="scientific">Salinibacter ruber (strain M8)</name>
    <dbReference type="NCBI Taxonomy" id="761659"/>
    <lineage>
        <taxon>Bacteria</taxon>
        <taxon>Pseudomonadati</taxon>
        <taxon>Rhodothermota</taxon>
        <taxon>Rhodothermia</taxon>
        <taxon>Rhodothermales</taxon>
        <taxon>Salinibacteraceae</taxon>
        <taxon>Salinibacter</taxon>
    </lineage>
</organism>
<keyword evidence="1" id="KW-1003">Cell membrane</keyword>
<dbReference type="GO" id="GO:0099621">
    <property type="term" value="F:undecaprenyl-phosphate 4-deoxy-4-formamido-L-arabinose transferase activity"/>
    <property type="evidence" value="ECO:0007669"/>
    <property type="project" value="TreeGrafter"/>
</dbReference>
<protein>
    <submittedName>
        <fullName evidence="10">Glycosyl transferase, family 2</fullName>
    </submittedName>
</protein>
<feature type="domain" description="Glycosyltransferase 2-like" evidence="9">
    <location>
        <begin position="19"/>
        <end position="180"/>
    </location>
</feature>
<keyword evidence="5" id="KW-0448">Lipopolysaccharide biosynthesis</keyword>
<dbReference type="HOGENOM" id="CLU_033536_0_0_10"/>
<keyword evidence="7 8" id="KW-0472">Membrane</keyword>
<feature type="transmembrane region" description="Helical" evidence="8">
    <location>
        <begin position="282"/>
        <end position="304"/>
    </location>
</feature>
<gene>
    <name evidence="10" type="primary">wcaA</name>
    <name evidence="10" type="ordered locus">SRM_02627</name>
</gene>
<reference evidence="11" key="2">
    <citation type="submission" date="2010-04" db="EMBL/GenBank/DDBJ databases">
        <title>Genome sequence of Salinibacter ruber M8.</title>
        <authorList>
            <consortium name="Genoscope"/>
        </authorList>
    </citation>
    <scope>NUCLEOTIDE SEQUENCE [LARGE SCALE GENOMIC DNA]</scope>
    <source>
        <strain evidence="11">M8</strain>
    </source>
</reference>
<dbReference type="InterPro" id="IPR050256">
    <property type="entry name" value="Glycosyltransferase_2"/>
</dbReference>
<evidence type="ECO:0000256" key="4">
    <source>
        <dbReference type="ARBA" id="ARBA00022692"/>
    </source>
</evidence>
<dbReference type="GO" id="GO:0005886">
    <property type="term" value="C:plasma membrane"/>
    <property type="evidence" value="ECO:0007669"/>
    <property type="project" value="TreeGrafter"/>
</dbReference>
<dbReference type="Proteomes" id="UP000000933">
    <property type="component" value="Chromosome"/>
</dbReference>
<evidence type="ECO:0000313" key="11">
    <source>
        <dbReference type="Proteomes" id="UP000000933"/>
    </source>
</evidence>
<accession>D5HBZ3</accession>
<evidence type="ECO:0000256" key="2">
    <source>
        <dbReference type="ARBA" id="ARBA00022676"/>
    </source>
</evidence>
<dbReference type="Gene3D" id="3.90.550.10">
    <property type="entry name" value="Spore Coat Polysaccharide Biosynthesis Protein SpsA, Chain A"/>
    <property type="match status" value="1"/>
</dbReference>
<evidence type="ECO:0000256" key="1">
    <source>
        <dbReference type="ARBA" id="ARBA00022475"/>
    </source>
</evidence>
<dbReference type="PANTHER" id="PTHR48090">
    <property type="entry name" value="UNDECAPRENYL-PHOSPHATE 4-DEOXY-4-FORMAMIDO-L-ARABINOSE TRANSFERASE-RELATED"/>
    <property type="match status" value="1"/>
</dbReference>
<name>D5HBZ3_SALRM</name>
<reference evidence="10 11" key="1">
    <citation type="journal article" date="2010" name="ISME J.">
        <title>Fine-scale evolution: genomic, phenotypic and ecological differentiation in two coexisting Salinibacter ruber strains.</title>
        <authorList>
            <person name="Pena A."/>
            <person name="Teeling H."/>
            <person name="Huerta-Cepas J."/>
            <person name="Santos F."/>
            <person name="Yarza P."/>
            <person name="Brito-Echeverria J."/>
            <person name="Lucio M."/>
            <person name="Schmitt-Kopplin P."/>
            <person name="Meseguer I."/>
            <person name="Schenowitz C."/>
            <person name="Dossat C."/>
            <person name="Barbe V."/>
            <person name="Dopazo J."/>
            <person name="Rossello-Mora R."/>
            <person name="Schuler M."/>
            <person name="Glockner F.O."/>
            <person name="Amann R."/>
            <person name="Gabaldon T."/>
            <person name="Anton J."/>
        </authorList>
    </citation>
    <scope>NUCLEOTIDE SEQUENCE [LARGE SCALE GENOMIC DNA]</scope>
    <source>
        <strain evidence="10 11">M8</strain>
    </source>
</reference>